<dbReference type="InterPro" id="IPR016186">
    <property type="entry name" value="C-type_lectin-like/link_sf"/>
</dbReference>
<proteinExistence type="predicted"/>
<protein>
    <recommendedName>
        <fullName evidence="2">C-type lectin domain-containing protein</fullName>
    </recommendedName>
</protein>
<dbReference type="CDD" id="cd00037">
    <property type="entry name" value="CLECT"/>
    <property type="match status" value="1"/>
</dbReference>
<name>A0A7R9ELE9_9NEOP</name>
<reference evidence="1" key="1">
    <citation type="submission" date="2020-11" db="EMBL/GenBank/DDBJ databases">
        <authorList>
            <person name="Tran Van P."/>
        </authorList>
    </citation>
    <scope>NUCLEOTIDE SEQUENCE</scope>
</reference>
<sequence>MFPECALSLGLPTANITWSDFPRGVKKCHVTFPSPEGDRRGVVIELTRLNVPCQDGGNIYFSVNSSIKHYHNYKRLCGKLEEIPLTGRTIYFPSTLTSTTSFNFQGSPVFAFIYHLVDYCYNVTLTSSNDTLTLRPHQGLHCTFRIHLPYGNRVSVQLQVGEDPPLETEYPFPPINNNHTSPVVRNVEETPCDGLITRLWDGASSWSECTRENDIHRNVRVVSRGNVIFLLVSGVYGQTVRLWYHALSVSEVIGRCPYGWVAALEMCITVVEEIKLPWLEAEEECNRRGGHLASITSQDTQDLIDILITNREVGGTVRQATAVNHAGNKDRLVTVVNRLGSRKEGSIDLGAIHWCGPEFCIPVLAGLPRSDYETVFRCMTISPLNIPIEEIPVVRGSISML</sequence>
<dbReference type="AlphaFoldDB" id="A0A7R9ELE9"/>
<dbReference type="EMBL" id="OB799219">
    <property type="protein sequence ID" value="CAD7435178.1"/>
    <property type="molecule type" value="Genomic_DNA"/>
</dbReference>
<evidence type="ECO:0008006" key="2">
    <source>
        <dbReference type="Google" id="ProtNLM"/>
    </source>
</evidence>
<dbReference type="InterPro" id="IPR016187">
    <property type="entry name" value="CTDL_fold"/>
</dbReference>
<accession>A0A7R9ELE9</accession>
<gene>
    <name evidence="1" type="ORF">TMSB3V08_LOCUS11825</name>
</gene>
<evidence type="ECO:0000313" key="1">
    <source>
        <dbReference type="EMBL" id="CAD7435178.1"/>
    </source>
</evidence>
<dbReference type="SUPFAM" id="SSF56436">
    <property type="entry name" value="C-type lectin-like"/>
    <property type="match status" value="1"/>
</dbReference>
<organism evidence="1">
    <name type="scientific">Timema monikensis</name>
    <dbReference type="NCBI Taxonomy" id="170555"/>
    <lineage>
        <taxon>Eukaryota</taxon>
        <taxon>Metazoa</taxon>
        <taxon>Ecdysozoa</taxon>
        <taxon>Arthropoda</taxon>
        <taxon>Hexapoda</taxon>
        <taxon>Insecta</taxon>
        <taxon>Pterygota</taxon>
        <taxon>Neoptera</taxon>
        <taxon>Polyneoptera</taxon>
        <taxon>Phasmatodea</taxon>
        <taxon>Timematodea</taxon>
        <taxon>Timematoidea</taxon>
        <taxon>Timematidae</taxon>
        <taxon>Timema</taxon>
    </lineage>
</organism>
<dbReference type="Gene3D" id="3.10.100.10">
    <property type="entry name" value="Mannose-Binding Protein A, subunit A"/>
    <property type="match status" value="1"/>
</dbReference>